<evidence type="ECO:0000313" key="2">
    <source>
        <dbReference type="EMBL" id="KAJ7380784.1"/>
    </source>
</evidence>
<gene>
    <name evidence="2" type="ORF">OS493_007164</name>
</gene>
<dbReference type="Proteomes" id="UP001163046">
    <property type="component" value="Unassembled WGS sequence"/>
</dbReference>
<reference evidence="2" key="1">
    <citation type="submission" date="2023-01" db="EMBL/GenBank/DDBJ databases">
        <title>Genome assembly of the deep-sea coral Lophelia pertusa.</title>
        <authorList>
            <person name="Herrera S."/>
            <person name="Cordes E."/>
        </authorList>
    </citation>
    <scope>NUCLEOTIDE SEQUENCE</scope>
    <source>
        <strain evidence="2">USNM1676648</strain>
        <tissue evidence="2">Polyp</tissue>
    </source>
</reference>
<dbReference type="AlphaFoldDB" id="A0A9W9ZIU2"/>
<sequence length="196" mass="21931">MGDEGQDGENNTQRSKAGVLASVRTSVGAMNFKGEPGQREKTWKLWRERFERATRWMAVSEEDKLDLFLLVGGEELQKLVALFGCFHATICRDQKSIQETVYVVNRRGNTALLSRQVAGNMGLVEYHIEQTTKAPHSILGEERQAMRDMVQEYEDVFTGIGKLKGVTVKLHVDPNASGAVQKQSVPTPEKQVRAEP</sequence>
<accession>A0A9W9ZIU2</accession>
<keyword evidence="3" id="KW-1185">Reference proteome</keyword>
<proteinExistence type="predicted"/>
<organism evidence="2 3">
    <name type="scientific">Desmophyllum pertusum</name>
    <dbReference type="NCBI Taxonomy" id="174260"/>
    <lineage>
        <taxon>Eukaryota</taxon>
        <taxon>Metazoa</taxon>
        <taxon>Cnidaria</taxon>
        <taxon>Anthozoa</taxon>
        <taxon>Hexacorallia</taxon>
        <taxon>Scleractinia</taxon>
        <taxon>Caryophylliina</taxon>
        <taxon>Caryophylliidae</taxon>
        <taxon>Desmophyllum</taxon>
    </lineage>
</organism>
<name>A0A9W9ZIU2_9CNID</name>
<comment type="caution">
    <text evidence="2">The sequence shown here is derived from an EMBL/GenBank/DDBJ whole genome shotgun (WGS) entry which is preliminary data.</text>
</comment>
<feature type="region of interest" description="Disordered" evidence="1">
    <location>
        <begin position="177"/>
        <end position="196"/>
    </location>
</feature>
<evidence type="ECO:0000256" key="1">
    <source>
        <dbReference type="SAM" id="MobiDB-lite"/>
    </source>
</evidence>
<dbReference type="OrthoDB" id="10053045at2759"/>
<dbReference type="EMBL" id="MU826352">
    <property type="protein sequence ID" value="KAJ7380784.1"/>
    <property type="molecule type" value="Genomic_DNA"/>
</dbReference>
<protein>
    <submittedName>
        <fullName evidence="2">Uncharacterized protein</fullName>
    </submittedName>
</protein>
<evidence type="ECO:0000313" key="3">
    <source>
        <dbReference type="Proteomes" id="UP001163046"/>
    </source>
</evidence>